<dbReference type="InterPro" id="IPR001377">
    <property type="entry name" value="Ribosomal_eS6"/>
</dbReference>
<accession>A8AAA7</accession>
<evidence type="ECO:0000256" key="4">
    <source>
        <dbReference type="HAMAP-Rule" id="MF_00512"/>
    </source>
</evidence>
<name>A8AAA7_IGNH4</name>
<dbReference type="Pfam" id="PF01092">
    <property type="entry name" value="Ribosomal_S6e"/>
    <property type="match status" value="1"/>
</dbReference>
<comment type="similarity">
    <text evidence="1 4">Belongs to the eukaryotic ribosomal protein eS6 family.</text>
</comment>
<dbReference type="NCBIfam" id="NF003292">
    <property type="entry name" value="PRK04290.1-1"/>
    <property type="match status" value="1"/>
</dbReference>
<protein>
    <recommendedName>
        <fullName evidence="4">Small ribosomal subunit protein eS6</fullName>
    </recommendedName>
</protein>
<evidence type="ECO:0000256" key="2">
    <source>
        <dbReference type="ARBA" id="ARBA00022980"/>
    </source>
</evidence>
<dbReference type="eggNOG" id="arCOG01946">
    <property type="taxonomic scope" value="Archaea"/>
</dbReference>
<evidence type="ECO:0000313" key="5">
    <source>
        <dbReference type="EMBL" id="ABU81859.1"/>
    </source>
</evidence>
<dbReference type="STRING" id="453591.Igni_0677"/>
<keyword evidence="2 4" id="KW-0689">Ribosomal protein</keyword>
<dbReference type="AlphaFoldDB" id="A8AAA7"/>
<dbReference type="GO" id="GO:0006412">
    <property type="term" value="P:translation"/>
    <property type="evidence" value="ECO:0007669"/>
    <property type="project" value="UniProtKB-UniRule"/>
</dbReference>
<keyword evidence="3 4" id="KW-0687">Ribonucleoprotein</keyword>
<reference evidence="5 6" key="1">
    <citation type="journal article" date="2008" name="Genome Biol.">
        <title>A genomic analysis of the archaeal system Ignicoccus hospitalis-Nanoarchaeum equitans.</title>
        <authorList>
            <person name="Podar M."/>
            <person name="Anderson I."/>
            <person name="Makarova K.S."/>
            <person name="Elkins J.G."/>
            <person name="Ivanova N."/>
            <person name="Wall M.A."/>
            <person name="Lykidis A."/>
            <person name="Mavromatis K."/>
            <person name="Sun H."/>
            <person name="Hudson M.E."/>
            <person name="Chen W."/>
            <person name="Deciu C."/>
            <person name="Hutchison D."/>
            <person name="Eads J.R."/>
            <person name="Anderson A."/>
            <person name="Fernandes F."/>
            <person name="Szeto E."/>
            <person name="Lapidus A."/>
            <person name="Kyrpides N.C."/>
            <person name="Saier M.H.Jr."/>
            <person name="Richardson P.M."/>
            <person name="Rachel R."/>
            <person name="Huber H."/>
            <person name="Eisen J.A."/>
            <person name="Koonin E.V."/>
            <person name="Keller M."/>
            <person name="Stetter K.O."/>
        </authorList>
    </citation>
    <scope>NUCLEOTIDE SEQUENCE [LARGE SCALE GENOMIC DNA]</scope>
    <source>
        <strain evidence="6">KIN4/I / DSM 18386 / JCM 14125</strain>
    </source>
</reference>
<organism evidence="5 6">
    <name type="scientific">Ignicoccus hospitalis (strain KIN4/I / DSM 18386 / JCM 14125)</name>
    <dbReference type="NCBI Taxonomy" id="453591"/>
    <lineage>
        <taxon>Archaea</taxon>
        <taxon>Thermoproteota</taxon>
        <taxon>Thermoprotei</taxon>
        <taxon>Desulfurococcales</taxon>
        <taxon>Desulfurococcaceae</taxon>
        <taxon>Ignicoccus</taxon>
    </lineage>
</organism>
<keyword evidence="6" id="KW-1185">Reference proteome</keyword>
<evidence type="ECO:0000313" key="6">
    <source>
        <dbReference type="Proteomes" id="UP000000262"/>
    </source>
</evidence>
<dbReference type="KEGG" id="iho:Igni_0677"/>
<dbReference type="PANTHER" id="PTHR11502">
    <property type="entry name" value="40S RIBOSOMAL PROTEIN S6"/>
    <property type="match status" value="1"/>
</dbReference>
<proteinExistence type="inferred from homology"/>
<dbReference type="GO" id="GO:1990904">
    <property type="term" value="C:ribonucleoprotein complex"/>
    <property type="evidence" value="ECO:0007669"/>
    <property type="project" value="UniProtKB-KW"/>
</dbReference>
<dbReference type="EMBL" id="CP000816">
    <property type="protein sequence ID" value="ABU81859.1"/>
    <property type="molecule type" value="Genomic_DNA"/>
</dbReference>
<gene>
    <name evidence="4" type="primary">rps6e</name>
    <name evidence="5" type="ordered locus">Igni_0677</name>
</gene>
<dbReference type="SMART" id="SM01405">
    <property type="entry name" value="Ribosomal_S6e"/>
    <property type="match status" value="1"/>
</dbReference>
<dbReference type="PROSITE" id="PS00578">
    <property type="entry name" value="RIBOSOMAL_S6E"/>
    <property type="match status" value="1"/>
</dbReference>
<dbReference type="Proteomes" id="UP000000262">
    <property type="component" value="Chromosome"/>
</dbReference>
<dbReference type="InterPro" id="IPR018282">
    <property type="entry name" value="Ribosomal_eS6_CS"/>
</dbReference>
<sequence>MPNVARPVRFEVAKLEFKVVVNDPEAEPRPLGVKVKVVGKEDIPFDKEAELDRRTRLPVARVNARLLEAAKAEYKIITIRRKVKEGDEVKKKTVHVVAAVDENVPEGEVWINKDLAVNVFGEESFEGEVFRTKAFQITIEGENARKFIGKRIGETVPASILGIETLKGLQLEIRGGSDESGFPMRPDIPGPVKKRALLSGPPGFWPREKGERRRKTVRGNTISEDIVQINTKIVKQ</sequence>
<dbReference type="GO" id="GO:0005840">
    <property type="term" value="C:ribosome"/>
    <property type="evidence" value="ECO:0007669"/>
    <property type="project" value="UniProtKB-KW"/>
</dbReference>
<evidence type="ECO:0000256" key="1">
    <source>
        <dbReference type="ARBA" id="ARBA00009312"/>
    </source>
</evidence>
<evidence type="ECO:0000256" key="3">
    <source>
        <dbReference type="ARBA" id="ARBA00023274"/>
    </source>
</evidence>
<dbReference type="HAMAP" id="MF_00512">
    <property type="entry name" value="Ribosomal_eS6"/>
    <property type="match status" value="1"/>
</dbReference>
<dbReference type="GO" id="GO:0003735">
    <property type="term" value="F:structural constituent of ribosome"/>
    <property type="evidence" value="ECO:0007669"/>
    <property type="project" value="InterPro"/>
</dbReference>
<dbReference type="InterPro" id="IPR020924">
    <property type="entry name" value="Ribosomal_eS6_arc"/>
</dbReference>
<dbReference type="HOGENOM" id="CLU_1275302_0_0_2"/>